<comment type="caution">
    <text evidence="1">The sequence shown here is derived from an EMBL/GenBank/DDBJ whole genome shotgun (WGS) entry which is preliminary data.</text>
</comment>
<dbReference type="Proteomes" id="UP001501771">
    <property type="component" value="Unassembled WGS sequence"/>
</dbReference>
<gene>
    <name evidence="1" type="ORF">GCM10009844_39020</name>
</gene>
<sequence>MRWLVRLGIGLATVAVVIALTLAPRPDPSEATGVVDGPVVALPYPNGIRPMADVWGELTLRGDCLMLGDGVVFWPAGTSWDAESQSVVFSGDFDGSVSVGSHFEGAGGVYSLTDDFLRGLGDSGDVLRDCVAATGARDVRLAYP</sequence>
<dbReference type="RefSeq" id="WP_344156407.1">
    <property type="nucleotide sequence ID" value="NZ_BAAAQR010000014.1"/>
</dbReference>
<dbReference type="EMBL" id="BAAAQR010000014">
    <property type="protein sequence ID" value="GAA2153902.1"/>
    <property type="molecule type" value="Genomic_DNA"/>
</dbReference>
<organism evidence="1 2">
    <name type="scientific">Nocardioides koreensis</name>
    <dbReference type="NCBI Taxonomy" id="433651"/>
    <lineage>
        <taxon>Bacteria</taxon>
        <taxon>Bacillati</taxon>
        <taxon>Actinomycetota</taxon>
        <taxon>Actinomycetes</taxon>
        <taxon>Propionibacteriales</taxon>
        <taxon>Nocardioidaceae</taxon>
        <taxon>Nocardioides</taxon>
    </lineage>
</organism>
<accession>A0ABP5LTZ1</accession>
<evidence type="ECO:0000313" key="1">
    <source>
        <dbReference type="EMBL" id="GAA2153902.1"/>
    </source>
</evidence>
<proteinExistence type="predicted"/>
<keyword evidence="2" id="KW-1185">Reference proteome</keyword>
<reference evidence="2" key="1">
    <citation type="journal article" date="2019" name="Int. J. Syst. Evol. Microbiol.">
        <title>The Global Catalogue of Microorganisms (GCM) 10K type strain sequencing project: providing services to taxonomists for standard genome sequencing and annotation.</title>
        <authorList>
            <consortium name="The Broad Institute Genomics Platform"/>
            <consortium name="The Broad Institute Genome Sequencing Center for Infectious Disease"/>
            <person name="Wu L."/>
            <person name="Ma J."/>
        </authorList>
    </citation>
    <scope>NUCLEOTIDE SEQUENCE [LARGE SCALE GENOMIC DNA]</scope>
    <source>
        <strain evidence="2">JCM 16022</strain>
    </source>
</reference>
<name>A0ABP5LTZ1_9ACTN</name>
<protein>
    <submittedName>
        <fullName evidence="1">Uncharacterized protein</fullName>
    </submittedName>
</protein>
<evidence type="ECO:0000313" key="2">
    <source>
        <dbReference type="Proteomes" id="UP001501771"/>
    </source>
</evidence>